<sequence>MASPKQKPKSFLKKNVKEININTVVNGARFVDSKNLYDSVVYVPLKTTRNNLIGKIDQLGITDKYFIILGQASKSISIYLKDGKFSACFISHLPAAYILKSYQQIAKTEKLPPFTVQSRSLFEGIRSLDNPVLVKLYPKKFIFPKNFSAKGI</sequence>
<accession>A0ABX6TBM0</accession>
<dbReference type="RefSeq" id="WP_190326144.1">
    <property type="nucleotide sequence ID" value="NZ_CP061171.1"/>
</dbReference>
<organism evidence="1 2">
    <name type="scientific">Pedobacter riviphilus</name>
    <dbReference type="NCBI Taxonomy" id="2766984"/>
    <lineage>
        <taxon>Bacteria</taxon>
        <taxon>Pseudomonadati</taxon>
        <taxon>Bacteroidota</taxon>
        <taxon>Sphingobacteriia</taxon>
        <taxon>Sphingobacteriales</taxon>
        <taxon>Sphingobacteriaceae</taxon>
        <taxon>Pedobacter</taxon>
    </lineage>
</organism>
<dbReference type="EMBL" id="CP061171">
    <property type="protein sequence ID" value="QNR82891.1"/>
    <property type="molecule type" value="Genomic_DNA"/>
</dbReference>
<name>A0ABX6TBM0_9SPHI</name>
<reference evidence="1 2" key="1">
    <citation type="submission" date="2020-09" db="EMBL/GenBank/DDBJ databases">
        <title>Pedobacter sp. SW-16 isolated from soil near Yeocheon.</title>
        <authorList>
            <person name="Im H.S."/>
            <person name="Joung Y."/>
            <person name="Lee S.-S."/>
        </authorList>
    </citation>
    <scope>NUCLEOTIDE SEQUENCE [LARGE SCALE GENOMIC DNA]</scope>
    <source>
        <strain evidence="1 2">SW-16</strain>
    </source>
</reference>
<protein>
    <submittedName>
        <fullName evidence="1">Uncharacterized protein</fullName>
    </submittedName>
</protein>
<dbReference type="Pfam" id="PF17170">
    <property type="entry name" value="DUF5128"/>
    <property type="match status" value="1"/>
</dbReference>
<proteinExistence type="predicted"/>
<dbReference type="Proteomes" id="UP000516439">
    <property type="component" value="Chromosome"/>
</dbReference>
<evidence type="ECO:0000313" key="2">
    <source>
        <dbReference type="Proteomes" id="UP000516439"/>
    </source>
</evidence>
<evidence type="ECO:0000313" key="1">
    <source>
        <dbReference type="EMBL" id="QNR82891.1"/>
    </source>
</evidence>
<keyword evidence="2" id="KW-1185">Reference proteome</keyword>
<gene>
    <name evidence="1" type="ORF">H9N25_12925</name>
</gene>